<keyword evidence="3" id="KW-1185">Reference proteome</keyword>
<evidence type="ECO:0000313" key="3">
    <source>
        <dbReference type="Proteomes" id="UP000317171"/>
    </source>
</evidence>
<feature type="domain" description="HNH endonuclease 5" evidence="1">
    <location>
        <begin position="8"/>
        <end position="57"/>
    </location>
</feature>
<proteinExistence type="predicted"/>
<evidence type="ECO:0000313" key="2">
    <source>
        <dbReference type="EMBL" id="QDT43458.1"/>
    </source>
</evidence>
<dbReference type="KEGG" id="gaz:Pan241w_35590"/>
<dbReference type="EMBL" id="CP036269">
    <property type="protein sequence ID" value="QDT43458.1"/>
    <property type="molecule type" value="Genomic_DNA"/>
</dbReference>
<dbReference type="OrthoDB" id="346241at2"/>
<gene>
    <name evidence="2" type="ORF">Pan241w_35590</name>
</gene>
<protein>
    <recommendedName>
        <fullName evidence="1">HNH endonuclease 5 domain-containing protein</fullName>
    </recommendedName>
</protein>
<accession>A0A517RHW4</accession>
<reference evidence="2 3" key="1">
    <citation type="submission" date="2019-02" db="EMBL/GenBank/DDBJ databases">
        <title>Deep-cultivation of Planctomycetes and their phenomic and genomic characterization uncovers novel biology.</title>
        <authorList>
            <person name="Wiegand S."/>
            <person name="Jogler M."/>
            <person name="Boedeker C."/>
            <person name="Pinto D."/>
            <person name="Vollmers J."/>
            <person name="Rivas-Marin E."/>
            <person name="Kohn T."/>
            <person name="Peeters S.H."/>
            <person name="Heuer A."/>
            <person name="Rast P."/>
            <person name="Oberbeckmann S."/>
            <person name="Bunk B."/>
            <person name="Jeske O."/>
            <person name="Meyerdierks A."/>
            <person name="Storesund J.E."/>
            <person name="Kallscheuer N."/>
            <person name="Luecker S."/>
            <person name="Lage O.M."/>
            <person name="Pohl T."/>
            <person name="Merkel B.J."/>
            <person name="Hornburger P."/>
            <person name="Mueller R.-W."/>
            <person name="Bruemmer F."/>
            <person name="Labrenz M."/>
            <person name="Spormann A.M."/>
            <person name="Op den Camp H."/>
            <person name="Overmann J."/>
            <person name="Amann R."/>
            <person name="Jetten M.S.M."/>
            <person name="Mascher T."/>
            <person name="Medema M.H."/>
            <person name="Devos D.P."/>
            <person name="Kaster A.-K."/>
            <person name="Ovreas L."/>
            <person name="Rohde M."/>
            <person name="Galperin M.Y."/>
            <person name="Jogler C."/>
        </authorList>
    </citation>
    <scope>NUCLEOTIDE SEQUENCE [LARGE SCALE GENOMIC DNA]</scope>
    <source>
        <strain evidence="2 3">Pan241w</strain>
    </source>
</reference>
<dbReference type="RefSeq" id="WP_145218158.1">
    <property type="nucleotide sequence ID" value="NZ_CP036269.1"/>
</dbReference>
<dbReference type="Pfam" id="PF14279">
    <property type="entry name" value="HNH_5"/>
    <property type="match status" value="1"/>
</dbReference>
<sequence>MAHTPFQCIFCKSMTASFVSSEHIVPESLGNTEHVLPPGIVCDGCNNYFARKIEGPLLSSDFLMQARHRNGIPSKRKRVPVQNMLSFPDALSLEMGFARDGSRYLSAADESDNDRFVNRLLTSHRLTAMFPVPEKPPQRLFSRFLLVMGIESLAYRMLPVDDGILSDHINNSALDESRRYARFTEGSADWPYHECQIYPERKPLLDSDTGLPYDIPHEFTLLYTPKKEMYFVIAIFGTQYTINIGGPELEGFCDWLANNNNASPLYPTGT</sequence>
<dbReference type="AlphaFoldDB" id="A0A517RHW4"/>
<evidence type="ECO:0000259" key="1">
    <source>
        <dbReference type="Pfam" id="PF14279"/>
    </source>
</evidence>
<dbReference type="InterPro" id="IPR029471">
    <property type="entry name" value="HNH_5"/>
</dbReference>
<dbReference type="Proteomes" id="UP000317171">
    <property type="component" value="Chromosome"/>
</dbReference>
<name>A0A517RHW4_9PLAN</name>
<organism evidence="2 3">
    <name type="scientific">Gimesia alba</name>
    <dbReference type="NCBI Taxonomy" id="2527973"/>
    <lineage>
        <taxon>Bacteria</taxon>
        <taxon>Pseudomonadati</taxon>
        <taxon>Planctomycetota</taxon>
        <taxon>Planctomycetia</taxon>
        <taxon>Planctomycetales</taxon>
        <taxon>Planctomycetaceae</taxon>
        <taxon>Gimesia</taxon>
    </lineage>
</organism>